<keyword evidence="2" id="KW-1185">Reference proteome</keyword>
<evidence type="ECO:0000313" key="1">
    <source>
        <dbReference type="EMBL" id="ORY90457.1"/>
    </source>
</evidence>
<dbReference type="InParanoid" id="A0A1X2H0C8"/>
<dbReference type="AlphaFoldDB" id="A0A1X2H0C8"/>
<dbReference type="EMBL" id="MCGN01000012">
    <property type="protein sequence ID" value="ORY90457.1"/>
    <property type="molecule type" value="Genomic_DNA"/>
</dbReference>
<evidence type="ECO:0000313" key="2">
    <source>
        <dbReference type="Proteomes" id="UP000242180"/>
    </source>
</evidence>
<protein>
    <submittedName>
        <fullName evidence="1">Uncharacterized protein</fullName>
    </submittedName>
</protein>
<sequence length="152" mass="17583">MMIMKLAYFPTYSVGRRQKRPKEKKHGRPDVMILGSEAWSLPGRLASQRSNVSRSEQIITPSMQRCCASRRLLQDCRPQYGDVEECLTIQAVGVAWHGISSVYRIIALYCYHRPQLHLLHDENGRKSSVRHDKSWQHYYPIVYARTPTSAHG</sequence>
<comment type="caution">
    <text evidence="1">The sequence shown here is derived from an EMBL/GenBank/DDBJ whole genome shotgun (WGS) entry which is preliminary data.</text>
</comment>
<accession>A0A1X2H0C8</accession>
<organism evidence="1 2">
    <name type="scientific">Syncephalastrum racemosum</name>
    <name type="common">Filamentous fungus</name>
    <dbReference type="NCBI Taxonomy" id="13706"/>
    <lineage>
        <taxon>Eukaryota</taxon>
        <taxon>Fungi</taxon>
        <taxon>Fungi incertae sedis</taxon>
        <taxon>Mucoromycota</taxon>
        <taxon>Mucoromycotina</taxon>
        <taxon>Mucoromycetes</taxon>
        <taxon>Mucorales</taxon>
        <taxon>Syncephalastraceae</taxon>
        <taxon>Syncephalastrum</taxon>
    </lineage>
</organism>
<gene>
    <name evidence="1" type="ORF">BCR43DRAFT_113239</name>
</gene>
<name>A0A1X2H0C8_SYNRA</name>
<proteinExistence type="predicted"/>
<reference evidence="1 2" key="1">
    <citation type="submission" date="2016-07" db="EMBL/GenBank/DDBJ databases">
        <title>Pervasive Adenine N6-methylation of Active Genes in Fungi.</title>
        <authorList>
            <consortium name="DOE Joint Genome Institute"/>
            <person name="Mondo S.J."/>
            <person name="Dannebaum R.O."/>
            <person name="Kuo R.C."/>
            <person name="Labutti K."/>
            <person name="Haridas S."/>
            <person name="Kuo A."/>
            <person name="Salamov A."/>
            <person name="Ahrendt S.R."/>
            <person name="Lipzen A."/>
            <person name="Sullivan W."/>
            <person name="Andreopoulos W.B."/>
            <person name="Clum A."/>
            <person name="Lindquist E."/>
            <person name="Daum C."/>
            <person name="Ramamoorthy G.K."/>
            <person name="Gryganskyi A."/>
            <person name="Culley D."/>
            <person name="Magnuson J.K."/>
            <person name="James T.Y."/>
            <person name="O'Malley M.A."/>
            <person name="Stajich J.E."/>
            <person name="Spatafora J.W."/>
            <person name="Visel A."/>
            <person name="Grigoriev I.V."/>
        </authorList>
    </citation>
    <scope>NUCLEOTIDE SEQUENCE [LARGE SCALE GENOMIC DNA]</scope>
    <source>
        <strain evidence="1 2">NRRL 2496</strain>
    </source>
</reference>
<dbReference type="Proteomes" id="UP000242180">
    <property type="component" value="Unassembled WGS sequence"/>
</dbReference>